<name>A0A9W6TH06_9STRA</name>
<dbReference type="AlphaFoldDB" id="A0A9W6TH06"/>
<dbReference type="EMBL" id="BSXW01000116">
    <property type="protein sequence ID" value="GMF12411.1"/>
    <property type="molecule type" value="Genomic_DNA"/>
</dbReference>
<dbReference type="OrthoDB" id="103822at2759"/>
<evidence type="ECO:0000259" key="1">
    <source>
        <dbReference type="Pfam" id="PF01419"/>
    </source>
</evidence>
<evidence type="ECO:0000313" key="2">
    <source>
        <dbReference type="EMBL" id="GMF12411.1"/>
    </source>
</evidence>
<accession>A0A9W6TH06</accession>
<dbReference type="InterPro" id="IPR001229">
    <property type="entry name" value="Jacalin-like_lectin_dom"/>
</dbReference>
<organism evidence="2 3">
    <name type="scientific">Phytophthora lilii</name>
    <dbReference type="NCBI Taxonomy" id="2077276"/>
    <lineage>
        <taxon>Eukaryota</taxon>
        <taxon>Sar</taxon>
        <taxon>Stramenopiles</taxon>
        <taxon>Oomycota</taxon>
        <taxon>Peronosporomycetes</taxon>
        <taxon>Peronosporales</taxon>
        <taxon>Peronosporaceae</taxon>
        <taxon>Phytophthora</taxon>
    </lineage>
</organism>
<dbReference type="Gene3D" id="2.100.10.30">
    <property type="entry name" value="Jacalin-like lectin domain"/>
    <property type="match status" value="1"/>
</dbReference>
<proteinExistence type="predicted"/>
<dbReference type="Proteomes" id="UP001165083">
    <property type="component" value="Unassembled WGS sequence"/>
</dbReference>
<dbReference type="InterPro" id="IPR036404">
    <property type="entry name" value="Jacalin-like_lectin_dom_sf"/>
</dbReference>
<sequence>MTHDETLPLLDAVPPRDSIHAALLEDKTPEILFHEDALAATDSENEEDDVVSTDGSVVFDDDARLAACRSTGRVGAKLTWGNEPVAADLKLRRVGVDLTDGVLHKVQGYYLADEHAEDAQQLFELQPDELIVKVHLFRVRREIHAIQFVTNRRTSERFGATRHGELCKAVEAPDGAFIAGFFGDVARDAPDIDLGVRFGDRPAGEEIAHTEVEEIDQVK</sequence>
<dbReference type="SUPFAM" id="SSF51101">
    <property type="entry name" value="Mannose-binding lectins"/>
    <property type="match status" value="1"/>
</dbReference>
<reference evidence="2" key="1">
    <citation type="submission" date="2023-04" db="EMBL/GenBank/DDBJ databases">
        <title>Phytophthora lilii NBRC 32176.</title>
        <authorList>
            <person name="Ichikawa N."/>
            <person name="Sato H."/>
            <person name="Tonouchi N."/>
        </authorList>
    </citation>
    <scope>NUCLEOTIDE SEQUENCE</scope>
    <source>
        <strain evidence="2">NBRC 32176</strain>
    </source>
</reference>
<keyword evidence="3" id="KW-1185">Reference proteome</keyword>
<evidence type="ECO:0000313" key="3">
    <source>
        <dbReference type="Proteomes" id="UP001165083"/>
    </source>
</evidence>
<feature type="domain" description="Jacalin-type lectin" evidence="1">
    <location>
        <begin position="115"/>
        <end position="184"/>
    </location>
</feature>
<dbReference type="Pfam" id="PF01419">
    <property type="entry name" value="Jacalin"/>
    <property type="match status" value="1"/>
</dbReference>
<comment type="caution">
    <text evidence="2">The sequence shown here is derived from an EMBL/GenBank/DDBJ whole genome shotgun (WGS) entry which is preliminary data.</text>
</comment>
<protein>
    <submittedName>
        <fullName evidence="2">Unnamed protein product</fullName>
    </submittedName>
</protein>
<gene>
    <name evidence="2" type="ORF">Plil01_000302800</name>
</gene>